<evidence type="ECO:0000313" key="3">
    <source>
        <dbReference type="Proteomes" id="UP000199647"/>
    </source>
</evidence>
<dbReference type="SUPFAM" id="SSF55729">
    <property type="entry name" value="Acyl-CoA N-acyltransferases (Nat)"/>
    <property type="match status" value="1"/>
</dbReference>
<dbReference type="STRING" id="1855383.SAMN05216548_11659"/>
<evidence type="ECO:0000259" key="1">
    <source>
        <dbReference type="Pfam" id="PF13480"/>
    </source>
</evidence>
<proteinExistence type="predicted"/>
<sequence length="404" mass="43492">MAQNATTTVSRTCPAGSAGLRLQPATSLPAYAAAVHDLAARALAPNPFFMPEFLGPAIEALGNGHVSLALIGSRERLSFFAPVVQRASIAPLRWASVWTHPFAPLGTPLVDREQGQAVVSDLIDGIGTAGLRSLAIPELPVAGAFADALRKATAGGNATLLGTADRMRPVLNFTAQNRQVASVALVPRKRRKKLNQQLRTLDREGTVRLTTATSVADAEEAFRIFAALEQFGWKGRNGTAMAQDPAILRFAAEVVRGGAAAGLVSLDTLWAGDRPAACLIRLETGGLAIPWKIAFDEELARFSPGKHILLKASDRWCEDASVNRVDPVCDADSRILELLWKPEASLASREHYRTLIVSPDRAAARTQWLWVSAHDTARSIAKAAVRRVRLRQSKEADLRKQNSG</sequence>
<name>A0A1H9NLJ3_9HYPH</name>
<evidence type="ECO:0000313" key="2">
    <source>
        <dbReference type="EMBL" id="SER36627.1"/>
    </source>
</evidence>
<dbReference type="EMBL" id="FOFG01000016">
    <property type="protein sequence ID" value="SER36627.1"/>
    <property type="molecule type" value="Genomic_DNA"/>
</dbReference>
<keyword evidence="2" id="KW-0808">Transferase</keyword>
<organism evidence="2 3">
    <name type="scientific">Faunimonas pinastri</name>
    <dbReference type="NCBI Taxonomy" id="1855383"/>
    <lineage>
        <taxon>Bacteria</taxon>
        <taxon>Pseudomonadati</taxon>
        <taxon>Pseudomonadota</taxon>
        <taxon>Alphaproteobacteria</taxon>
        <taxon>Hyphomicrobiales</taxon>
        <taxon>Afifellaceae</taxon>
        <taxon>Faunimonas</taxon>
    </lineage>
</organism>
<dbReference type="InterPro" id="IPR016181">
    <property type="entry name" value="Acyl_CoA_acyltransferase"/>
</dbReference>
<dbReference type="RefSeq" id="WP_092498966.1">
    <property type="nucleotide sequence ID" value="NZ_FOFG01000016.1"/>
</dbReference>
<keyword evidence="3" id="KW-1185">Reference proteome</keyword>
<feature type="domain" description="BioF2-like acetyltransferase" evidence="1">
    <location>
        <begin position="188"/>
        <end position="329"/>
    </location>
</feature>
<dbReference type="GO" id="GO:0016740">
    <property type="term" value="F:transferase activity"/>
    <property type="evidence" value="ECO:0007669"/>
    <property type="project" value="UniProtKB-KW"/>
</dbReference>
<dbReference type="OrthoDB" id="213519at2"/>
<dbReference type="Proteomes" id="UP000199647">
    <property type="component" value="Unassembled WGS sequence"/>
</dbReference>
<protein>
    <submittedName>
        <fullName evidence="2">Acetyltransferase involved in cellulose biosynthesis, CelD/BcsL family</fullName>
    </submittedName>
</protein>
<gene>
    <name evidence="2" type="ORF">SAMN05216548_11659</name>
</gene>
<dbReference type="InterPro" id="IPR038740">
    <property type="entry name" value="BioF2-like_GNAT_dom"/>
</dbReference>
<dbReference type="Pfam" id="PF13480">
    <property type="entry name" value="Acetyltransf_6"/>
    <property type="match status" value="1"/>
</dbReference>
<dbReference type="AlphaFoldDB" id="A0A1H9NLJ3"/>
<accession>A0A1H9NLJ3</accession>
<reference evidence="2 3" key="1">
    <citation type="submission" date="2016-10" db="EMBL/GenBank/DDBJ databases">
        <authorList>
            <person name="de Groot N.N."/>
        </authorList>
    </citation>
    <scope>NUCLEOTIDE SEQUENCE [LARGE SCALE GENOMIC DNA]</scope>
    <source>
        <strain evidence="2 3">A52C2</strain>
    </source>
</reference>